<organism evidence="1 2">
    <name type="scientific">Halopenitus malekzadehii</name>
    <dbReference type="NCBI Taxonomy" id="1267564"/>
    <lineage>
        <taxon>Archaea</taxon>
        <taxon>Methanobacteriati</taxon>
        <taxon>Methanobacteriota</taxon>
        <taxon>Stenosarchaea group</taxon>
        <taxon>Halobacteria</taxon>
        <taxon>Halobacteriales</taxon>
        <taxon>Haloferacaceae</taxon>
        <taxon>Halopenitus</taxon>
    </lineage>
</organism>
<gene>
    <name evidence="1" type="ORF">SAMN05192561_11271</name>
</gene>
<evidence type="ECO:0000313" key="1">
    <source>
        <dbReference type="EMBL" id="SEH61109.1"/>
    </source>
</evidence>
<sequence length="45" mass="5041">MSAWERSTIDCTDCDGEAVAKTDQWGQVIRYECPECDCQIDPGDV</sequence>
<name>A0A1H6JGN9_9EURY</name>
<protein>
    <recommendedName>
        <fullName evidence="3">Small CPxCG-related zinc finger protein</fullName>
    </recommendedName>
</protein>
<dbReference type="Proteomes" id="UP000199215">
    <property type="component" value="Unassembled WGS sequence"/>
</dbReference>
<accession>A0A1H6JGN9</accession>
<proteinExistence type="predicted"/>
<dbReference type="EMBL" id="FNWU01000012">
    <property type="protein sequence ID" value="SEH61109.1"/>
    <property type="molecule type" value="Genomic_DNA"/>
</dbReference>
<reference evidence="1 2" key="1">
    <citation type="submission" date="2016-10" db="EMBL/GenBank/DDBJ databases">
        <authorList>
            <person name="de Groot N.N."/>
        </authorList>
    </citation>
    <scope>NUCLEOTIDE SEQUENCE [LARGE SCALE GENOMIC DNA]</scope>
    <source>
        <strain evidence="1 2">IBRC-M10418</strain>
    </source>
</reference>
<evidence type="ECO:0000313" key="2">
    <source>
        <dbReference type="Proteomes" id="UP000199215"/>
    </source>
</evidence>
<dbReference type="AlphaFoldDB" id="A0A1H6JGN9"/>
<dbReference type="RefSeq" id="WP_177167505.1">
    <property type="nucleotide sequence ID" value="NZ_FNWU01000012.1"/>
</dbReference>
<keyword evidence="2" id="KW-1185">Reference proteome</keyword>
<evidence type="ECO:0008006" key="3">
    <source>
        <dbReference type="Google" id="ProtNLM"/>
    </source>
</evidence>